<keyword evidence="1" id="KW-0472">Membrane</keyword>
<feature type="transmembrane region" description="Helical" evidence="1">
    <location>
        <begin position="6"/>
        <end position="24"/>
    </location>
</feature>
<reference evidence="2 3" key="1">
    <citation type="submission" date="2017-06" db="EMBL/GenBank/DDBJ databases">
        <title>Genome sequencing of cyanobaciteial culture collection at National Institute for Environmental Studies (NIES).</title>
        <authorList>
            <person name="Hirose Y."/>
            <person name="Shimura Y."/>
            <person name="Fujisawa T."/>
            <person name="Nakamura Y."/>
            <person name="Kawachi M."/>
        </authorList>
    </citation>
    <scope>NUCLEOTIDE SEQUENCE [LARGE SCALE GENOMIC DNA]</scope>
    <source>
        <strain evidence="2 3">NIES-37</strain>
    </source>
</reference>
<keyword evidence="1" id="KW-0812">Transmembrane</keyword>
<dbReference type="RefSeq" id="WP_321206852.1">
    <property type="nucleotide sequence ID" value="NZ_CAWNJS010000001.1"/>
</dbReference>
<dbReference type="AlphaFoldDB" id="A0A1Z4N1N7"/>
<dbReference type="KEGG" id="ttq:NIES37_35140"/>
<proteinExistence type="predicted"/>
<protein>
    <submittedName>
        <fullName evidence="2">Uncharacterized protein</fullName>
    </submittedName>
</protein>
<keyword evidence="1" id="KW-1133">Transmembrane helix</keyword>
<evidence type="ECO:0000313" key="2">
    <source>
        <dbReference type="EMBL" id="BAY99531.1"/>
    </source>
</evidence>
<name>A0A1Z4N1N7_9CYAN</name>
<evidence type="ECO:0000256" key="1">
    <source>
        <dbReference type="SAM" id="Phobius"/>
    </source>
</evidence>
<evidence type="ECO:0000313" key="3">
    <source>
        <dbReference type="Proteomes" id="UP000218785"/>
    </source>
</evidence>
<accession>A0A1Z4N1N7</accession>
<dbReference type="Proteomes" id="UP000218785">
    <property type="component" value="Chromosome"/>
</dbReference>
<gene>
    <name evidence="2" type="ORF">NIES37_35140</name>
</gene>
<sequence length="167" mass="19015">MRKHQFIYIFVALSLIGILGFSYFSRKRSRIPVCQSSKFIATKGQKYYAYPEKIVIQPWRGQHHVYAVFAVPNQYKTDYVMQVTLPDNDTDCGTIHNIPSANSEGVQTPPGHYLVKGYLNTRVALWLIAQGKVGELQQPTNWKLGYGEKIPKKRKKAALGIDWGLGR</sequence>
<dbReference type="EMBL" id="AP018248">
    <property type="protein sequence ID" value="BAY99531.1"/>
    <property type="molecule type" value="Genomic_DNA"/>
</dbReference>
<keyword evidence="3" id="KW-1185">Reference proteome</keyword>
<organism evidence="2 3">
    <name type="scientific">Tolypothrix tenuis PCC 7101</name>
    <dbReference type="NCBI Taxonomy" id="231146"/>
    <lineage>
        <taxon>Bacteria</taxon>
        <taxon>Bacillati</taxon>
        <taxon>Cyanobacteriota</taxon>
        <taxon>Cyanophyceae</taxon>
        <taxon>Nostocales</taxon>
        <taxon>Tolypothrichaceae</taxon>
        <taxon>Tolypothrix</taxon>
    </lineage>
</organism>